<evidence type="ECO:0000256" key="2">
    <source>
        <dbReference type="SAM" id="MobiDB-lite"/>
    </source>
</evidence>
<evidence type="ECO:0000256" key="1">
    <source>
        <dbReference type="SAM" id="Coils"/>
    </source>
</evidence>
<evidence type="ECO:0000313" key="4">
    <source>
        <dbReference type="Proteomes" id="UP001176517"/>
    </source>
</evidence>
<keyword evidence="1" id="KW-0175">Coiled coil</keyword>
<feature type="compositionally biased region" description="Polar residues" evidence="2">
    <location>
        <begin position="105"/>
        <end position="114"/>
    </location>
</feature>
<proteinExistence type="predicted"/>
<sequence length="1314" mass="143098">MALLAPYNNAMRLGQGFNSYTHEICIDDAVVISPQQPENVLTNDGNSMRLTALVLGNPSVWTKQDQVLLDVSQFEQAEANTEEIAKEQVPVPASTDAQVEETMPAPNSANAASTEPTASAQPESASAPEQGEHTAAEPGEDPKVDNAATGAGAEKSAAIGANASGAAEEKALASSEKTTATAAADAEAAKLAEARKAEELKLKQQEVAAAQHRRVRDPAMLAAANKFKVNLSLDQMAEMHREFLLPKTKQAPGIGSQTQVFDIKNSTGVSQTVVFQSRFIDRISDVTSDMGVSASLSIKAGSCGGSARGSFIDSDKFNSSDLNYYLSVKVINQSINFKDALEFNPLDNVDPSDFRSIFGDSFISGFLEGGELNALISMKILNKAKASDIKAEGAIALGKGSLDIQGTGAFSKAKANLEMNTETTVQVSWLGGGIIKPPEEAWTVDSLARAATRFPDHVAQSPQRTYAILTKYENLRSYQVLKPPSVTPLDYKNASAYTNELLDVFMSYKQIYSRLTAQISDIQSGQLKFKIMEEADQKTRADALAAALSGVNEFTQWGALKDKQKQARIGFFSSTLDGLDDARSAVRTQMNFIIERVDDITKDPSKVLDDPSEKFLPSFAFEELLPVVESAFRNNKRTAPLTGEQMYKKDDDTDNSEDQSTASRMCLVKKLPAASTDSSKGKDIASTPAIDSGDHTPVELLDSEATYISMFLSARDDGIEDTLRLTPALGNEDATPRPPGNLFNALDFVQPNFLLQSVKVTVQDGVVCGLACRYANGMSWKRGITDKKTGLALDLGENERITSVIVTVGTESVLNTPDYVLSLKLVTNSGRNLEAFEPNVRRGGYNRRFIGKRAFYDVRSITFESPLEHGYMIGFWGWSAEQGINPGLARLGVVWANSNAADAKLAPTAQEVKAAQDEASKETRFSSLDAANAALSDANKDLKDTQSKVTTLTDSLTQAQLAIKQKQDEFERYQRLVKNQQWILGLNLKTFSIEHSSGKMLDHYINVHKPNLWQKNNGGWNQTYRLELCGNGFRIAQADGTKDWYLVVPPLPSGSAPSSKAPASFTNNKLDQGTVFTLVPVDSDWFNITSIDDTTRPLQPDTADGGFFGLGSVTDANAAKFRFKDDPIAAAQLKQEQDNAAAAAKKSQELQTLTDILNGRRSFFLHTSKGTVADFNWMNQRLSTHGKHGGWNQQFTLEHDDNVYGYRIFTTRDGNPNTKVYICLLVTDSGSHRYEAWLTPNSDRAGRFSVDASPLGQNTTFKFSTSGPSQNGYSTGPLITLCPETDPSNQDTVYVSGYTNPPDNSWALWNFEVI</sequence>
<feature type="region of interest" description="Disordered" evidence="2">
    <location>
        <begin position="639"/>
        <end position="696"/>
    </location>
</feature>
<reference evidence="3" key="1">
    <citation type="journal article" date="2023" name="PhytoFront">
        <title>Draft Genome Resources of Seven Strains of Tilletia horrida, Causal Agent of Kernel Smut of Rice.</title>
        <authorList>
            <person name="Khanal S."/>
            <person name="Antony Babu S."/>
            <person name="Zhou X.G."/>
        </authorList>
    </citation>
    <scope>NUCLEOTIDE SEQUENCE</scope>
    <source>
        <strain evidence="3">TX6</strain>
    </source>
</reference>
<dbReference type="EMBL" id="JAPDMZ010000118">
    <property type="protein sequence ID" value="KAK0549211.1"/>
    <property type="molecule type" value="Genomic_DNA"/>
</dbReference>
<keyword evidence="4" id="KW-1185">Reference proteome</keyword>
<name>A0AAN6GNT3_9BASI</name>
<feature type="coiled-coil region" evidence="1">
    <location>
        <begin position="928"/>
        <end position="976"/>
    </location>
</feature>
<feature type="region of interest" description="Disordered" evidence="2">
    <location>
        <begin position="80"/>
        <end position="152"/>
    </location>
</feature>
<comment type="caution">
    <text evidence="3">The sequence shown here is derived from an EMBL/GenBank/DDBJ whole genome shotgun (WGS) entry which is preliminary data.</text>
</comment>
<dbReference type="SUPFAM" id="SSF51101">
    <property type="entry name" value="Mannose-binding lectins"/>
    <property type="match status" value="1"/>
</dbReference>
<evidence type="ECO:0000313" key="3">
    <source>
        <dbReference type="EMBL" id="KAK0549211.1"/>
    </source>
</evidence>
<dbReference type="Gene3D" id="2.100.10.30">
    <property type="entry name" value="Jacalin-like lectin domain"/>
    <property type="match status" value="1"/>
</dbReference>
<dbReference type="InterPro" id="IPR036404">
    <property type="entry name" value="Jacalin-like_lectin_dom_sf"/>
</dbReference>
<feature type="compositionally biased region" description="Basic and acidic residues" evidence="2">
    <location>
        <begin position="130"/>
        <end position="144"/>
    </location>
</feature>
<organism evidence="3 4">
    <name type="scientific">Tilletia horrida</name>
    <dbReference type="NCBI Taxonomy" id="155126"/>
    <lineage>
        <taxon>Eukaryota</taxon>
        <taxon>Fungi</taxon>
        <taxon>Dikarya</taxon>
        <taxon>Basidiomycota</taxon>
        <taxon>Ustilaginomycotina</taxon>
        <taxon>Exobasidiomycetes</taxon>
        <taxon>Tilletiales</taxon>
        <taxon>Tilletiaceae</taxon>
        <taxon>Tilletia</taxon>
    </lineage>
</organism>
<dbReference type="Proteomes" id="UP001176517">
    <property type="component" value="Unassembled WGS sequence"/>
</dbReference>
<accession>A0AAN6GNT3</accession>
<protein>
    <submittedName>
        <fullName evidence="3">Uncharacterized protein</fullName>
    </submittedName>
</protein>
<feature type="compositionally biased region" description="Low complexity" evidence="2">
    <location>
        <begin position="115"/>
        <end position="129"/>
    </location>
</feature>
<gene>
    <name evidence="3" type="ORF">OC846_004165</name>
</gene>